<dbReference type="Proteomes" id="UP000799755">
    <property type="component" value="Unassembled WGS sequence"/>
</dbReference>
<evidence type="ECO:0000313" key="2">
    <source>
        <dbReference type="Proteomes" id="UP000799755"/>
    </source>
</evidence>
<name>A0ACB6QNT1_9PLEO</name>
<protein>
    <submittedName>
        <fullName evidence="1">Uncharacterized protein</fullName>
    </submittedName>
</protein>
<accession>A0ACB6QNT1</accession>
<sequence>MQSCGNVDDDILLILPLLIDFPEPTTTFSKVGIENSPGQIIQWKDHPYLALDNNCFGFFYSRDEIGGAAIEIGVVFKLRRSLFLRPTYSSSKENLTRKKWNFLFKEGIEQSYSSYTRASALMTPRAFTCNVGLPYPCSTTVTAHSAQTLFLNAAAAHDFVFWIVGLRYCSTFSILSAHLNRHLLEKVSIAVSKWLLRKLSRLVRIHPSPFLCRPSMDDVNAATCTDILISGTLGLR</sequence>
<comment type="caution">
    <text evidence="1">The sequence shown here is derived from an EMBL/GenBank/DDBJ whole genome shotgun (WGS) entry which is preliminary data.</text>
</comment>
<organism evidence="1 2">
    <name type="scientific">Lindgomyces ingoldianus</name>
    <dbReference type="NCBI Taxonomy" id="673940"/>
    <lineage>
        <taxon>Eukaryota</taxon>
        <taxon>Fungi</taxon>
        <taxon>Dikarya</taxon>
        <taxon>Ascomycota</taxon>
        <taxon>Pezizomycotina</taxon>
        <taxon>Dothideomycetes</taxon>
        <taxon>Pleosporomycetidae</taxon>
        <taxon>Pleosporales</taxon>
        <taxon>Lindgomycetaceae</taxon>
        <taxon>Lindgomyces</taxon>
    </lineage>
</organism>
<proteinExistence type="predicted"/>
<reference evidence="1" key="1">
    <citation type="journal article" date="2020" name="Stud. Mycol.">
        <title>101 Dothideomycetes genomes: a test case for predicting lifestyles and emergence of pathogens.</title>
        <authorList>
            <person name="Haridas S."/>
            <person name="Albert R."/>
            <person name="Binder M."/>
            <person name="Bloem J."/>
            <person name="Labutti K."/>
            <person name="Salamov A."/>
            <person name="Andreopoulos B."/>
            <person name="Baker S."/>
            <person name="Barry K."/>
            <person name="Bills G."/>
            <person name="Bluhm B."/>
            <person name="Cannon C."/>
            <person name="Castanera R."/>
            <person name="Culley D."/>
            <person name="Daum C."/>
            <person name="Ezra D."/>
            <person name="Gonzalez J."/>
            <person name="Henrissat B."/>
            <person name="Kuo A."/>
            <person name="Liang C."/>
            <person name="Lipzen A."/>
            <person name="Lutzoni F."/>
            <person name="Magnuson J."/>
            <person name="Mondo S."/>
            <person name="Nolan M."/>
            <person name="Ohm R."/>
            <person name="Pangilinan J."/>
            <person name="Park H.-J."/>
            <person name="Ramirez L."/>
            <person name="Alfaro M."/>
            <person name="Sun H."/>
            <person name="Tritt A."/>
            <person name="Yoshinaga Y."/>
            <person name="Zwiers L.-H."/>
            <person name="Turgeon B."/>
            <person name="Goodwin S."/>
            <person name="Spatafora J."/>
            <person name="Crous P."/>
            <person name="Grigoriev I."/>
        </authorList>
    </citation>
    <scope>NUCLEOTIDE SEQUENCE</scope>
    <source>
        <strain evidence="1">ATCC 200398</strain>
    </source>
</reference>
<gene>
    <name evidence="1" type="ORF">BDR25DRAFT_357015</name>
</gene>
<evidence type="ECO:0000313" key="1">
    <source>
        <dbReference type="EMBL" id="KAF2468658.1"/>
    </source>
</evidence>
<dbReference type="EMBL" id="MU003514">
    <property type="protein sequence ID" value="KAF2468658.1"/>
    <property type="molecule type" value="Genomic_DNA"/>
</dbReference>
<keyword evidence="2" id="KW-1185">Reference proteome</keyword>